<protein>
    <recommendedName>
        <fullName evidence="3">Ribbon-helix-helix domain-containing protein</fullName>
    </recommendedName>
</protein>
<evidence type="ECO:0000313" key="2">
    <source>
        <dbReference type="Proteomes" id="UP000198820"/>
    </source>
</evidence>
<accession>A0A1H4AMJ9</accession>
<dbReference type="AlphaFoldDB" id="A0A1H4AMJ9"/>
<proteinExistence type="predicted"/>
<keyword evidence="2" id="KW-1185">Reference proteome</keyword>
<gene>
    <name evidence="1" type="ORF">SAMN05421540_10588</name>
</gene>
<dbReference type="RefSeq" id="WP_093243823.1">
    <property type="nucleotide sequence ID" value="NZ_FNQF01000005.1"/>
</dbReference>
<reference evidence="1 2" key="1">
    <citation type="submission" date="2016-10" db="EMBL/GenBank/DDBJ databases">
        <authorList>
            <person name="de Groot N.N."/>
        </authorList>
    </citation>
    <scope>NUCLEOTIDE SEQUENCE [LARGE SCALE GENOMIC DNA]</scope>
    <source>
        <strain evidence="1 2">DSM 23581</strain>
    </source>
</reference>
<dbReference type="STRING" id="908615.SAMN05421540_10588"/>
<evidence type="ECO:0008006" key="3">
    <source>
        <dbReference type="Google" id="ProtNLM"/>
    </source>
</evidence>
<name>A0A1H4AMJ9_9FLAO</name>
<dbReference type="InterPro" id="IPR013321">
    <property type="entry name" value="Arc_rbn_hlx_hlx"/>
</dbReference>
<dbReference type="GO" id="GO:0006355">
    <property type="term" value="P:regulation of DNA-templated transcription"/>
    <property type="evidence" value="ECO:0007669"/>
    <property type="project" value="InterPro"/>
</dbReference>
<evidence type="ECO:0000313" key="1">
    <source>
        <dbReference type="EMBL" id="SEA37179.1"/>
    </source>
</evidence>
<sequence>MTTFTSSLPDHLLKELSKTAKELKMPKNKVIEKALQIFLDEIQRAKYAESYRRAAKDKDIMAMAEEGMADYFKQLQNLDKE</sequence>
<dbReference type="EMBL" id="FNQF01000005">
    <property type="protein sequence ID" value="SEA37179.1"/>
    <property type="molecule type" value="Genomic_DNA"/>
</dbReference>
<dbReference type="Proteomes" id="UP000198820">
    <property type="component" value="Unassembled WGS sequence"/>
</dbReference>
<dbReference type="Gene3D" id="1.10.1220.10">
    <property type="entry name" value="Met repressor-like"/>
    <property type="match status" value="1"/>
</dbReference>
<organism evidence="1 2">
    <name type="scientific">Psychroflexus halocasei</name>
    <dbReference type="NCBI Taxonomy" id="908615"/>
    <lineage>
        <taxon>Bacteria</taxon>
        <taxon>Pseudomonadati</taxon>
        <taxon>Bacteroidota</taxon>
        <taxon>Flavobacteriia</taxon>
        <taxon>Flavobacteriales</taxon>
        <taxon>Flavobacteriaceae</taxon>
        <taxon>Psychroflexus</taxon>
    </lineage>
</organism>